<protein>
    <recommendedName>
        <fullName evidence="5">Lipoprotein</fullName>
    </recommendedName>
</protein>
<organism evidence="3 4">
    <name type="scientific">Planktotalea frisia</name>
    <dbReference type="NCBI Taxonomy" id="696762"/>
    <lineage>
        <taxon>Bacteria</taxon>
        <taxon>Pseudomonadati</taxon>
        <taxon>Pseudomonadota</taxon>
        <taxon>Alphaproteobacteria</taxon>
        <taxon>Rhodobacterales</taxon>
        <taxon>Paracoccaceae</taxon>
        <taxon>Planktotalea</taxon>
    </lineage>
</organism>
<gene>
    <name evidence="3" type="ORF">PFRI_24570</name>
</gene>
<keyword evidence="2" id="KW-0732">Signal</keyword>
<dbReference type="Pfam" id="PF20569">
    <property type="entry name" value="DUF6778"/>
    <property type="match status" value="1"/>
</dbReference>
<feature type="region of interest" description="Disordered" evidence="1">
    <location>
        <begin position="35"/>
        <end position="54"/>
    </location>
</feature>
<evidence type="ECO:0000256" key="2">
    <source>
        <dbReference type="SAM" id="SignalP"/>
    </source>
</evidence>
<feature type="chain" id="PRO_5013041434" description="Lipoprotein" evidence="2">
    <location>
        <begin position="21"/>
        <end position="231"/>
    </location>
</feature>
<dbReference type="AlphaFoldDB" id="A0A1L9NVX9"/>
<comment type="caution">
    <text evidence="3">The sequence shown here is derived from an EMBL/GenBank/DDBJ whole genome shotgun (WGS) entry which is preliminary data.</text>
</comment>
<feature type="compositionally biased region" description="Polar residues" evidence="1">
    <location>
        <begin position="35"/>
        <end position="52"/>
    </location>
</feature>
<accession>A0A1L9NVX9</accession>
<evidence type="ECO:0008006" key="5">
    <source>
        <dbReference type="Google" id="ProtNLM"/>
    </source>
</evidence>
<dbReference type="PROSITE" id="PS51257">
    <property type="entry name" value="PROKAR_LIPOPROTEIN"/>
    <property type="match status" value="1"/>
</dbReference>
<proteinExistence type="predicted"/>
<reference evidence="3 4" key="1">
    <citation type="submission" date="2016-10" db="EMBL/GenBank/DDBJ databases">
        <title>Genome sequence of Planktotalea frisia SH6-1.</title>
        <authorList>
            <person name="Poehlein A."/>
            <person name="Bakenhus I."/>
            <person name="Voget S."/>
            <person name="Brinkhoff T."/>
            <person name="Simon M."/>
        </authorList>
    </citation>
    <scope>NUCLEOTIDE SEQUENCE [LARGE SCALE GENOMIC DNA]</scope>
    <source>
        <strain evidence="3 4">SH6-1</strain>
    </source>
</reference>
<evidence type="ECO:0000313" key="3">
    <source>
        <dbReference type="EMBL" id="OJI93333.1"/>
    </source>
</evidence>
<feature type="signal peptide" evidence="2">
    <location>
        <begin position="1"/>
        <end position="20"/>
    </location>
</feature>
<dbReference type="RefSeq" id="WP_072631016.1">
    <property type="nucleotide sequence ID" value="NZ_MLCB01000146.1"/>
</dbReference>
<name>A0A1L9NVX9_9RHOB</name>
<sequence length="231" mass="24868">MKNIRVAMLALAAVAVSACAGPQAATRNAVSASPNEATALTQPQSNTQSSVAKKSGDNLYIPDVNIARITVSVPKTLKVSEKNTYYPNGDIIWRGDLFGDRHAQVEAILQNSAEQAAANLQGARPAHMHIQLTRFHGLTEKARYSTGGVHNINFYVTLLDPVTGETIRPAEHVVTNLDALRGTEAIQADTLGNTQKFRITTFLAGVLAAEIGEPEGYNDENRGFFVALNRN</sequence>
<dbReference type="Proteomes" id="UP000184514">
    <property type="component" value="Unassembled WGS sequence"/>
</dbReference>
<dbReference type="EMBL" id="MLCB01000146">
    <property type="protein sequence ID" value="OJI93333.1"/>
    <property type="molecule type" value="Genomic_DNA"/>
</dbReference>
<evidence type="ECO:0000256" key="1">
    <source>
        <dbReference type="SAM" id="MobiDB-lite"/>
    </source>
</evidence>
<dbReference type="STRING" id="696762.PFRI_24570"/>
<keyword evidence="4" id="KW-1185">Reference proteome</keyword>
<dbReference type="InterPro" id="IPR046705">
    <property type="entry name" value="DUF6778"/>
</dbReference>
<dbReference type="OrthoDB" id="7836640at2"/>
<evidence type="ECO:0000313" key="4">
    <source>
        <dbReference type="Proteomes" id="UP000184514"/>
    </source>
</evidence>